<feature type="domain" description="NAD(P)-binding" evidence="1">
    <location>
        <begin position="27"/>
        <end position="333"/>
    </location>
</feature>
<dbReference type="InterPro" id="IPR016040">
    <property type="entry name" value="NAD(P)-bd_dom"/>
</dbReference>
<organism evidence="2 3">
    <name type="scientific">Mariprofundus aestuarium</name>
    <dbReference type="NCBI Taxonomy" id="1921086"/>
    <lineage>
        <taxon>Bacteria</taxon>
        <taxon>Pseudomonadati</taxon>
        <taxon>Pseudomonadota</taxon>
        <taxon>Candidatius Mariprofundia</taxon>
        <taxon>Mariprofundales</taxon>
        <taxon>Mariprofundaceae</taxon>
        <taxon>Mariprofundus</taxon>
    </lineage>
</organism>
<dbReference type="KEGG" id="maes:Ga0123461_0192"/>
<dbReference type="GO" id="GO:0047733">
    <property type="term" value="F:CDP-glucose 4,6-dehydratase activity"/>
    <property type="evidence" value="ECO:0007669"/>
    <property type="project" value="UniProtKB-EC"/>
</dbReference>
<dbReference type="InterPro" id="IPR036291">
    <property type="entry name" value="NAD(P)-bd_dom_sf"/>
</dbReference>
<name>A0A2K8KV27_MARES</name>
<gene>
    <name evidence="2" type="ORF">Ga0123461_0192</name>
</gene>
<dbReference type="RefSeq" id="WP_198507084.1">
    <property type="nucleotide sequence ID" value="NZ_CP018799.1"/>
</dbReference>
<dbReference type="Gene3D" id="3.40.50.720">
    <property type="entry name" value="NAD(P)-binding Rossmann-like Domain"/>
    <property type="match status" value="1"/>
</dbReference>
<proteinExistence type="predicted"/>
<dbReference type="EMBL" id="CP018799">
    <property type="protein sequence ID" value="ATX78645.1"/>
    <property type="molecule type" value="Genomic_DNA"/>
</dbReference>
<dbReference type="SUPFAM" id="SSF51735">
    <property type="entry name" value="NAD(P)-binding Rossmann-fold domains"/>
    <property type="match status" value="1"/>
</dbReference>
<dbReference type="AlphaFoldDB" id="A0A2K8KV27"/>
<sequence>MGIRQPALESVVTMALFNDAYRGRKVLLTGHTGFKGSWLTLWLDQMGAKVTGIALNPDSSPNHWELLQLDIDEHIEDIRDAIALQKIISDTQPEIVFHLAAQPLVRESYNDPLTTWATNVQGTANLLEACRHVPSVKAIVIVTSDKCYENRDLPRGYHEEDALGGHDPYSASKAASELVAASFRKSFFDFPGAPLLATARAGNVIGGGDWSEGRLIPDLVRAISTGDSLEIRSPHATRPWQHVLDALSGYLLLGQRLLQGDRKAASAWNFGPEREGNSQVIEILQLMKHELPDLQWHLNGEKQPHEAALLHLDSSKAKEQLAWKPVWNLISGISACTEWYRAYLNDQFTGTHQQLEKYIMDAQHSRCIWAG</sequence>
<keyword evidence="2" id="KW-0456">Lyase</keyword>
<dbReference type="Pfam" id="PF16363">
    <property type="entry name" value="GDP_Man_Dehyd"/>
    <property type="match status" value="1"/>
</dbReference>
<evidence type="ECO:0000313" key="3">
    <source>
        <dbReference type="Proteomes" id="UP000231701"/>
    </source>
</evidence>
<dbReference type="Proteomes" id="UP000231701">
    <property type="component" value="Chromosome"/>
</dbReference>
<reference evidence="2 3" key="1">
    <citation type="submission" date="2016-12" db="EMBL/GenBank/DDBJ databases">
        <title>Isolation and genomic insights into novel planktonic Zetaproteobacteria from stratified waters of the Chesapeake Bay.</title>
        <authorList>
            <person name="McAllister S.M."/>
            <person name="Kato S."/>
            <person name="Chan C.S."/>
            <person name="Chiu B.K."/>
            <person name="Field E.K."/>
        </authorList>
    </citation>
    <scope>NUCLEOTIDE SEQUENCE [LARGE SCALE GENOMIC DNA]</scope>
    <source>
        <strain evidence="2 3">CP-5</strain>
    </source>
</reference>
<evidence type="ECO:0000259" key="1">
    <source>
        <dbReference type="Pfam" id="PF16363"/>
    </source>
</evidence>
<dbReference type="InterPro" id="IPR013445">
    <property type="entry name" value="CDP_4_6_deHydtase"/>
</dbReference>
<dbReference type="EC" id="4.2.1.45" evidence="2"/>
<dbReference type="NCBIfam" id="TIGR02622">
    <property type="entry name" value="CDP_4_6_dhtase"/>
    <property type="match status" value="1"/>
</dbReference>
<dbReference type="Gene3D" id="3.90.25.10">
    <property type="entry name" value="UDP-galactose 4-epimerase, domain 1"/>
    <property type="match status" value="1"/>
</dbReference>
<evidence type="ECO:0000313" key="2">
    <source>
        <dbReference type="EMBL" id="ATX78645.1"/>
    </source>
</evidence>
<dbReference type="PANTHER" id="PTHR43000">
    <property type="entry name" value="DTDP-D-GLUCOSE 4,6-DEHYDRATASE-RELATED"/>
    <property type="match status" value="1"/>
</dbReference>
<keyword evidence="3" id="KW-1185">Reference proteome</keyword>
<protein>
    <submittedName>
        <fullName evidence="2">CDP-glucose 4,6-dehydratase</fullName>
        <ecNumber evidence="2">4.2.1.45</ecNumber>
    </submittedName>
</protein>
<accession>A0A2K8KV27</accession>